<gene>
    <name evidence="2" type="ORF">A33Q_3045</name>
</gene>
<sequence>MSESLQTTVIKNDFCTGCGVCNAIEPSIEIKPDQFGMLKAFPKKETHESEEKLLKVCPFSSSARDEDEISEDIFGHIKNKNEATGKYIKNYVGHAIEGEYRIKGSSGGGGKWILDQLILLDKVDYVIQVVSAVEAGELFTYQVFKKGDSVINGSKSAYYPITLTNSLEFIKSNEGRYAITAIPCFSKALRNLADENIVYKERIKFIIGIICGHLKSPAFAELLGWQVGVKPKLLKEIEFRGKLEGKKANDKGVFAIDIDNKQSPTKSSKELFGGNWGHGFFKYKGCDFCDDVVGETSDVSVGDAWLEDYMDDHLGNNVLVVRNQEILEIIEEGIEKNKLMLTEVPPETVKTSQLGGFRHRREGLSYRLHLHQKSWLPKKRVKKGKNLSLRRQWMFKVREEIRDASHEYFKLAKERDDIEFFLSKMNPLVKKLNRPPFATRFYLKLISFFKK</sequence>
<proteinExistence type="predicted"/>
<organism evidence="2 3">
    <name type="scientific">Indibacter alkaliphilus (strain CCUG 57479 / KCTC 22604 / LW1)</name>
    <dbReference type="NCBI Taxonomy" id="1189612"/>
    <lineage>
        <taxon>Bacteria</taxon>
        <taxon>Pseudomonadati</taxon>
        <taxon>Bacteroidota</taxon>
        <taxon>Cytophagia</taxon>
        <taxon>Cytophagales</taxon>
        <taxon>Cyclobacteriaceae</taxon>
    </lineage>
</organism>
<dbReference type="AlphaFoldDB" id="S2E0T0"/>
<evidence type="ECO:0000259" key="1">
    <source>
        <dbReference type="PROSITE" id="PS51379"/>
    </source>
</evidence>
<dbReference type="InterPro" id="IPR007525">
    <property type="entry name" value="FrhB_FdhB_C"/>
</dbReference>
<dbReference type="Pfam" id="PF04422">
    <property type="entry name" value="FrhB_FdhB_N"/>
    <property type="match status" value="1"/>
</dbReference>
<dbReference type="PANTHER" id="PTHR31332:SF0">
    <property type="entry name" value="7-HYDROXYMETHYL CHLOROPHYLL A REDUCTASE, CHLOROPLASTIC"/>
    <property type="match status" value="1"/>
</dbReference>
<dbReference type="PROSITE" id="PS51379">
    <property type="entry name" value="4FE4S_FER_2"/>
    <property type="match status" value="1"/>
</dbReference>
<keyword evidence="3" id="KW-1185">Reference proteome</keyword>
<protein>
    <submittedName>
        <fullName evidence="2">Coenzyme F420 hydrogenase/dehydrogenase beta subunit domain protein</fullName>
    </submittedName>
</protein>
<dbReference type="InterPro" id="IPR045220">
    <property type="entry name" value="FRHB/FDHB/HCAR-like"/>
</dbReference>
<feature type="domain" description="4Fe-4S ferredoxin-type" evidence="1">
    <location>
        <begin position="6"/>
        <end position="35"/>
    </location>
</feature>
<accession>S2E0T0</accession>
<dbReference type="InterPro" id="IPR017896">
    <property type="entry name" value="4Fe4S_Fe-S-bd"/>
</dbReference>
<comment type="caution">
    <text evidence="2">The sequence shown here is derived from an EMBL/GenBank/DDBJ whole genome shotgun (WGS) entry which is preliminary data.</text>
</comment>
<dbReference type="Proteomes" id="UP000006073">
    <property type="component" value="Unassembled WGS sequence"/>
</dbReference>
<name>S2E0T0_INDAL</name>
<dbReference type="EMBL" id="ALWO02000037">
    <property type="protein sequence ID" value="EOZ95683.1"/>
    <property type="molecule type" value="Genomic_DNA"/>
</dbReference>
<dbReference type="STRING" id="1189612.A33Q_3045"/>
<dbReference type="OrthoDB" id="9813230at2"/>
<evidence type="ECO:0000313" key="2">
    <source>
        <dbReference type="EMBL" id="EOZ95683.1"/>
    </source>
</evidence>
<evidence type="ECO:0000313" key="3">
    <source>
        <dbReference type="Proteomes" id="UP000006073"/>
    </source>
</evidence>
<dbReference type="eggNOG" id="COG1035">
    <property type="taxonomic scope" value="Bacteria"/>
</dbReference>
<dbReference type="PANTHER" id="PTHR31332">
    <property type="entry name" value="7-HYDROXYMETHYL CHLOROPHYLL A REDUCTASE, CHLOROPLASTIC"/>
    <property type="match status" value="1"/>
</dbReference>
<reference evidence="2 3" key="1">
    <citation type="journal article" date="2013" name="Genome Announc.">
        <title>Draft Genome Sequence of Indibacter alkaliphilus Strain LW1T, Isolated from Lonar Lake, a Haloalkaline Lake in the Buldana District of Maharashtra, India.</title>
        <authorList>
            <person name="Singh A."/>
            <person name="Kumar Jangir P."/>
            <person name="Sharma R."/>
            <person name="Singh A."/>
            <person name="Kumar Pinnaka A."/>
            <person name="Shivaji S."/>
        </authorList>
    </citation>
    <scope>NUCLEOTIDE SEQUENCE [LARGE SCALE GENOMIC DNA]</scope>
    <source>
        <strain evidence="3">CCUG 57479 / KCTC 22604 / LW1</strain>
    </source>
</reference>
<dbReference type="Pfam" id="PF04432">
    <property type="entry name" value="FrhB_FdhB_C"/>
    <property type="match status" value="1"/>
</dbReference>
<dbReference type="RefSeq" id="WP_009033449.1">
    <property type="nucleotide sequence ID" value="NZ_ALWO02000037.1"/>
</dbReference>
<dbReference type="GO" id="GO:0052592">
    <property type="term" value="F:oxidoreductase activity, acting on CH or CH2 groups, with an iron-sulfur protein as acceptor"/>
    <property type="evidence" value="ECO:0007669"/>
    <property type="project" value="TreeGrafter"/>
</dbReference>
<dbReference type="InterPro" id="IPR007516">
    <property type="entry name" value="Co_F420_Hydgase/DH_bsu_N"/>
</dbReference>